<feature type="transmembrane region" description="Helical" evidence="1">
    <location>
        <begin position="9"/>
        <end position="28"/>
    </location>
</feature>
<keyword evidence="1" id="KW-1133">Transmembrane helix</keyword>
<dbReference type="AlphaFoldDB" id="A0A1V5ZM78"/>
<sequence>MSFFKLDRVIYYSMFYSFDYCFISLHLFSGISSSPSLSTSFLGGNSIEVTSGETKNSLKGSLSTSEDDKYFTSLISLMFVYFWLQTTFFSSFIILNSFAFTFILSQIL</sequence>
<evidence type="ECO:0000313" key="2">
    <source>
        <dbReference type="EMBL" id="OQB41299.1"/>
    </source>
</evidence>
<dbReference type="Proteomes" id="UP000485621">
    <property type="component" value="Unassembled WGS sequence"/>
</dbReference>
<gene>
    <name evidence="2" type="ORF">BWY04_00889</name>
</gene>
<keyword evidence="1" id="KW-0472">Membrane</keyword>
<organism evidence="2">
    <name type="scientific">candidate division CPR1 bacterium ADurb.Bin160</name>
    <dbReference type="NCBI Taxonomy" id="1852826"/>
    <lineage>
        <taxon>Bacteria</taxon>
        <taxon>candidate division CPR1</taxon>
    </lineage>
</organism>
<name>A0A1V5ZM78_9BACT</name>
<reference evidence="2" key="1">
    <citation type="submission" date="2017-02" db="EMBL/GenBank/DDBJ databases">
        <title>Delving into the versatile metabolic prowess of the omnipresent phylum Bacteroidetes.</title>
        <authorList>
            <person name="Nobu M.K."/>
            <person name="Mei R."/>
            <person name="Narihiro T."/>
            <person name="Kuroda K."/>
            <person name="Liu W.-T."/>
        </authorList>
    </citation>
    <scope>NUCLEOTIDE SEQUENCE</scope>
    <source>
        <strain evidence="2">ADurb.Bin160</strain>
    </source>
</reference>
<comment type="caution">
    <text evidence="2">The sequence shown here is derived from an EMBL/GenBank/DDBJ whole genome shotgun (WGS) entry which is preliminary data.</text>
</comment>
<protein>
    <submittedName>
        <fullName evidence="2">Uncharacterized protein</fullName>
    </submittedName>
</protein>
<feature type="transmembrane region" description="Helical" evidence="1">
    <location>
        <begin position="80"/>
        <end position="104"/>
    </location>
</feature>
<dbReference type="EMBL" id="MWDB01000019">
    <property type="protein sequence ID" value="OQB41299.1"/>
    <property type="molecule type" value="Genomic_DNA"/>
</dbReference>
<proteinExistence type="predicted"/>
<accession>A0A1V5ZM78</accession>
<evidence type="ECO:0000256" key="1">
    <source>
        <dbReference type="SAM" id="Phobius"/>
    </source>
</evidence>
<keyword evidence="1" id="KW-0812">Transmembrane</keyword>